<organism evidence="2 3">
    <name type="scientific">Chitinophaga polysaccharea</name>
    <dbReference type="NCBI Taxonomy" id="1293035"/>
    <lineage>
        <taxon>Bacteria</taxon>
        <taxon>Pseudomonadati</taxon>
        <taxon>Bacteroidota</taxon>
        <taxon>Chitinophagia</taxon>
        <taxon>Chitinophagales</taxon>
        <taxon>Chitinophagaceae</taxon>
        <taxon>Chitinophaga</taxon>
    </lineage>
</organism>
<dbReference type="RefSeq" id="WP_145661427.1">
    <property type="nucleotide sequence ID" value="NZ_VIWO01000001.1"/>
</dbReference>
<dbReference type="EMBL" id="VIWO01000001">
    <property type="protein sequence ID" value="TWF44484.1"/>
    <property type="molecule type" value="Genomic_DNA"/>
</dbReference>
<proteinExistence type="predicted"/>
<evidence type="ECO:0000313" key="2">
    <source>
        <dbReference type="EMBL" id="TWF44484.1"/>
    </source>
</evidence>
<dbReference type="Proteomes" id="UP000320811">
    <property type="component" value="Unassembled WGS sequence"/>
</dbReference>
<dbReference type="OrthoDB" id="9808753at2"/>
<feature type="chain" id="PRO_5022225879" description="Endosialidase-like protein" evidence="1">
    <location>
        <begin position="20"/>
        <end position="378"/>
    </location>
</feature>
<dbReference type="AlphaFoldDB" id="A0A561Q2B1"/>
<gene>
    <name evidence="2" type="ORF">FHW36_101404</name>
</gene>
<protein>
    <recommendedName>
        <fullName evidence="4">Endosialidase-like protein</fullName>
    </recommendedName>
</protein>
<accession>A0A561Q2B1</accession>
<reference evidence="2 3" key="1">
    <citation type="submission" date="2019-06" db="EMBL/GenBank/DDBJ databases">
        <title>Sorghum-associated microbial communities from plants grown in Nebraska, USA.</title>
        <authorList>
            <person name="Schachtman D."/>
        </authorList>
    </citation>
    <scope>NUCLEOTIDE SEQUENCE [LARGE SCALE GENOMIC DNA]</scope>
    <source>
        <strain evidence="2 3">1209</strain>
    </source>
</reference>
<keyword evidence="1" id="KW-0732">Signal</keyword>
<keyword evidence="3" id="KW-1185">Reference proteome</keyword>
<feature type="signal peptide" evidence="1">
    <location>
        <begin position="1"/>
        <end position="19"/>
    </location>
</feature>
<evidence type="ECO:0008006" key="4">
    <source>
        <dbReference type="Google" id="ProtNLM"/>
    </source>
</evidence>
<evidence type="ECO:0000256" key="1">
    <source>
        <dbReference type="SAM" id="SignalP"/>
    </source>
</evidence>
<evidence type="ECO:0000313" key="3">
    <source>
        <dbReference type="Proteomes" id="UP000320811"/>
    </source>
</evidence>
<sequence length="378" mass="41168">MKKILLLFFFTSIFSAVKAQIFCDTVVTYARGANPTNGVKIKTNLPFSNGVEMPTIILEGYNYGTSSPIGLIINFYVYDNIFQSVRASSFGAYTPRLYLANENGKVIIFIDSKDYFQRFAIRAFAKGLAMDVASSYQGWSLVDEAISASATQQTEITYYNKFGGTVSFPGNGIWTQSGRVGINNGSPRAPLDVVATATDTANGIKLAAVLGNAYNEWTTFGAPTGGRIRGSNEGYLVLETNSAGTDNKMYINTASKGNIIMATGGGSVGIGTVNPGACKLAVEGLLGARKIKVTQSSTWADYVFHDDYTVMPLYETEKFIKANKHLPGIPTAKEVAENGYDVGEMNRLLLEKVEEMTLHLIRMQKKIDELESKLQTKL</sequence>
<name>A0A561Q2B1_9BACT</name>
<comment type="caution">
    <text evidence="2">The sequence shown here is derived from an EMBL/GenBank/DDBJ whole genome shotgun (WGS) entry which is preliminary data.</text>
</comment>